<sequence length="294" mass="30523">MNKFLVFASVLVCASADIGLKLREGNPSGSYLPGAPQTYGSGSNSFGAYSNGPQQHYAPGGFSGSYQGVGPQGYGGQISYGSAPQYSVQQNFAGIPQAVQHHKSFFFDAPEDLGTTHVRVHVQPSAAAGDKTIYIRAPAYNSKIVPHFNIAQQQQSAGKTKVYVLVKKPEEQQDIVVPAAAQGPAAKPEVVFVKYSNQKEAEQKIRDIQEGASSGDSAKVVFNHRELVSSIKDEPAHQHGISFGGPGAIIGGPSGVHSAVIGGSAGPSHSSGESIGNVSGGETHYGPAGESGPY</sequence>
<feature type="compositionally biased region" description="Polar residues" evidence="1">
    <location>
        <begin position="267"/>
        <end position="277"/>
    </location>
</feature>
<evidence type="ECO:0000256" key="1">
    <source>
        <dbReference type="SAM" id="MobiDB-lite"/>
    </source>
</evidence>
<dbReference type="Pfam" id="PF03103">
    <property type="entry name" value="DUF243"/>
    <property type="match status" value="1"/>
</dbReference>
<dbReference type="GeneID" id="108562071"/>
<keyword evidence="2" id="KW-0732">Signal</keyword>
<dbReference type="Proteomes" id="UP000695000">
    <property type="component" value="Unplaced"/>
</dbReference>
<evidence type="ECO:0000256" key="2">
    <source>
        <dbReference type="SAM" id="SignalP"/>
    </source>
</evidence>
<dbReference type="InterPro" id="IPR004145">
    <property type="entry name" value="DUF243"/>
</dbReference>
<feature type="domain" description="DUF243" evidence="3">
    <location>
        <begin position="102"/>
        <end position="198"/>
    </location>
</feature>
<feature type="signal peptide" evidence="2">
    <location>
        <begin position="1"/>
        <end position="16"/>
    </location>
</feature>
<dbReference type="RefSeq" id="XP_017775765.1">
    <property type="nucleotide sequence ID" value="XM_017920276.1"/>
</dbReference>
<dbReference type="SMART" id="SM00690">
    <property type="entry name" value="DM5"/>
    <property type="match status" value="1"/>
</dbReference>
<evidence type="ECO:0000259" key="3">
    <source>
        <dbReference type="SMART" id="SM00690"/>
    </source>
</evidence>
<proteinExistence type="predicted"/>
<feature type="region of interest" description="Disordered" evidence="1">
    <location>
        <begin position="259"/>
        <end position="294"/>
    </location>
</feature>
<dbReference type="PANTHER" id="PTHR31927:SF2">
    <property type="entry name" value="FI07246P-RELATED"/>
    <property type="match status" value="1"/>
</dbReference>
<accession>A0ABM1MMG5</accession>
<reference evidence="5" key="1">
    <citation type="submission" date="2025-08" db="UniProtKB">
        <authorList>
            <consortium name="RefSeq"/>
        </authorList>
    </citation>
    <scope>IDENTIFICATION</scope>
    <source>
        <tissue evidence="5">Whole Larva</tissue>
    </source>
</reference>
<name>A0ABM1MMG5_NICVS</name>
<dbReference type="PANTHER" id="PTHR31927">
    <property type="entry name" value="FI07246P-RELATED-RELATED"/>
    <property type="match status" value="1"/>
</dbReference>
<keyword evidence="4" id="KW-1185">Reference proteome</keyword>
<evidence type="ECO:0000313" key="5">
    <source>
        <dbReference type="RefSeq" id="XP_017775765.1"/>
    </source>
</evidence>
<organism evidence="4 5">
    <name type="scientific">Nicrophorus vespilloides</name>
    <name type="common">Boreal carrion beetle</name>
    <dbReference type="NCBI Taxonomy" id="110193"/>
    <lineage>
        <taxon>Eukaryota</taxon>
        <taxon>Metazoa</taxon>
        <taxon>Ecdysozoa</taxon>
        <taxon>Arthropoda</taxon>
        <taxon>Hexapoda</taxon>
        <taxon>Insecta</taxon>
        <taxon>Pterygota</taxon>
        <taxon>Neoptera</taxon>
        <taxon>Endopterygota</taxon>
        <taxon>Coleoptera</taxon>
        <taxon>Polyphaga</taxon>
        <taxon>Staphyliniformia</taxon>
        <taxon>Silphidae</taxon>
        <taxon>Nicrophorinae</taxon>
        <taxon>Nicrophorus</taxon>
    </lineage>
</organism>
<evidence type="ECO:0000313" key="4">
    <source>
        <dbReference type="Proteomes" id="UP000695000"/>
    </source>
</evidence>
<gene>
    <name evidence="5" type="primary">LOC108562071</name>
</gene>
<protein>
    <submittedName>
        <fullName evidence="5">Uncharacterized protein LOC108562071</fullName>
    </submittedName>
</protein>
<feature type="chain" id="PRO_5047080937" evidence="2">
    <location>
        <begin position="17"/>
        <end position="294"/>
    </location>
</feature>